<comment type="caution">
    <text evidence="2">The sequence shown here is derived from an EMBL/GenBank/DDBJ whole genome shotgun (WGS) entry which is preliminary data.</text>
</comment>
<evidence type="ECO:0000313" key="3">
    <source>
        <dbReference type="Proteomes" id="UP000654370"/>
    </source>
</evidence>
<dbReference type="AlphaFoldDB" id="A0A8H7PYB8"/>
<keyword evidence="1" id="KW-1133">Transmembrane helix</keyword>
<organism evidence="2 3">
    <name type="scientific">Mortierella isabellina</name>
    <name type="common">Filamentous fungus</name>
    <name type="synonym">Umbelopsis isabellina</name>
    <dbReference type="NCBI Taxonomy" id="91625"/>
    <lineage>
        <taxon>Eukaryota</taxon>
        <taxon>Fungi</taxon>
        <taxon>Fungi incertae sedis</taxon>
        <taxon>Mucoromycota</taxon>
        <taxon>Mucoromycotina</taxon>
        <taxon>Umbelopsidomycetes</taxon>
        <taxon>Umbelopsidales</taxon>
        <taxon>Umbelopsidaceae</taxon>
        <taxon>Umbelopsis</taxon>
    </lineage>
</organism>
<feature type="transmembrane region" description="Helical" evidence="1">
    <location>
        <begin position="131"/>
        <end position="151"/>
    </location>
</feature>
<keyword evidence="1" id="KW-0812">Transmembrane</keyword>
<dbReference type="EMBL" id="JAEPQZ010000004">
    <property type="protein sequence ID" value="KAG2182478.1"/>
    <property type="molecule type" value="Genomic_DNA"/>
</dbReference>
<dbReference type="OrthoDB" id="10286425at2759"/>
<sequence length="327" mass="36951">MSSVAQDVGVPSIRSNSPATYSAMRRLTYKLNRSLFTESEITEMLNQDDCLQIIRETGPSRMFCIQYKCDSSDTRALERILSQGCETAEQIVATVGVTEHNDNIYASFVMDKKLACTCYIYYRGRMYSRSYFVLLAMWITVAAGIVLTILLETRTDKQESNFSSVDTLILMLSYWGLIPYLVSVTISKHGLLSDHMCGWYSSKHLRKIRKCSKCKVSLVQYVRDVRKFNSANTCVFDKAEGYITLDENLTVEQWCSVGLAMSGSDIGYLCVHMSSANRELKSVEGEINVLHARPVVSSRQHWPQQLSAVTIYDYELGAFESINDAPP</sequence>
<gene>
    <name evidence="2" type="ORF">INT43_007408</name>
</gene>
<name>A0A8H7PYB8_MORIS</name>
<evidence type="ECO:0000313" key="2">
    <source>
        <dbReference type="EMBL" id="KAG2182478.1"/>
    </source>
</evidence>
<dbReference type="Proteomes" id="UP000654370">
    <property type="component" value="Unassembled WGS sequence"/>
</dbReference>
<accession>A0A8H7PYB8</accession>
<feature type="transmembrane region" description="Helical" evidence="1">
    <location>
        <begin position="167"/>
        <end position="186"/>
    </location>
</feature>
<evidence type="ECO:0000256" key="1">
    <source>
        <dbReference type="SAM" id="Phobius"/>
    </source>
</evidence>
<reference evidence="2" key="1">
    <citation type="submission" date="2020-12" db="EMBL/GenBank/DDBJ databases">
        <title>Metabolic potential, ecology and presence of endohyphal bacteria is reflected in genomic diversity of Mucoromycotina.</title>
        <authorList>
            <person name="Muszewska A."/>
            <person name="Okrasinska A."/>
            <person name="Steczkiewicz K."/>
            <person name="Drgas O."/>
            <person name="Orlowska M."/>
            <person name="Perlinska-Lenart U."/>
            <person name="Aleksandrzak-Piekarczyk T."/>
            <person name="Szatraj K."/>
            <person name="Zielenkiewicz U."/>
            <person name="Pilsyk S."/>
            <person name="Malc E."/>
            <person name="Mieczkowski P."/>
            <person name="Kruszewska J.S."/>
            <person name="Biernat P."/>
            <person name="Pawlowska J."/>
        </authorList>
    </citation>
    <scope>NUCLEOTIDE SEQUENCE</scope>
    <source>
        <strain evidence="2">WA0000067209</strain>
    </source>
</reference>
<keyword evidence="1" id="KW-0472">Membrane</keyword>
<proteinExistence type="predicted"/>
<keyword evidence="3" id="KW-1185">Reference proteome</keyword>
<protein>
    <submittedName>
        <fullName evidence="2">Uncharacterized protein</fullName>
    </submittedName>
</protein>